<dbReference type="PANTHER" id="PTHR31579">
    <property type="entry name" value="OS03G0796600 PROTEIN"/>
    <property type="match status" value="1"/>
</dbReference>
<dbReference type="PANTHER" id="PTHR31579:SF1">
    <property type="entry name" value="OS03G0796600 PROTEIN"/>
    <property type="match status" value="1"/>
</dbReference>
<organism evidence="2 3">
    <name type="scientific">Gonium pectorale</name>
    <name type="common">Green alga</name>
    <dbReference type="NCBI Taxonomy" id="33097"/>
    <lineage>
        <taxon>Eukaryota</taxon>
        <taxon>Viridiplantae</taxon>
        <taxon>Chlorophyta</taxon>
        <taxon>core chlorophytes</taxon>
        <taxon>Chlorophyceae</taxon>
        <taxon>CS clade</taxon>
        <taxon>Chlamydomonadales</taxon>
        <taxon>Volvocaceae</taxon>
        <taxon>Gonium</taxon>
    </lineage>
</organism>
<feature type="compositionally biased region" description="Gly residues" evidence="1">
    <location>
        <begin position="395"/>
        <end position="406"/>
    </location>
</feature>
<dbReference type="OrthoDB" id="691424at2759"/>
<feature type="compositionally biased region" description="Polar residues" evidence="1">
    <location>
        <begin position="204"/>
        <end position="213"/>
    </location>
</feature>
<dbReference type="InterPro" id="IPR006502">
    <property type="entry name" value="PDDEXK-like"/>
</dbReference>
<dbReference type="STRING" id="33097.A0A150GM31"/>
<dbReference type="Proteomes" id="UP000075714">
    <property type="component" value="Unassembled WGS sequence"/>
</dbReference>
<dbReference type="EMBL" id="LSYV01000017">
    <property type="protein sequence ID" value="KXZ50380.1"/>
    <property type="molecule type" value="Genomic_DNA"/>
</dbReference>
<keyword evidence="3" id="KW-1185">Reference proteome</keyword>
<comment type="caution">
    <text evidence="2">The sequence shown here is derived from an EMBL/GenBank/DDBJ whole genome shotgun (WGS) entry which is preliminary data.</text>
</comment>
<evidence type="ECO:0000256" key="1">
    <source>
        <dbReference type="SAM" id="MobiDB-lite"/>
    </source>
</evidence>
<proteinExistence type="predicted"/>
<gene>
    <name evidence="2" type="ORF">GPECTOR_16g553</name>
</gene>
<evidence type="ECO:0000313" key="3">
    <source>
        <dbReference type="Proteomes" id="UP000075714"/>
    </source>
</evidence>
<reference evidence="3" key="1">
    <citation type="journal article" date="2016" name="Nat. Commun.">
        <title>The Gonium pectorale genome demonstrates co-option of cell cycle regulation during the evolution of multicellularity.</title>
        <authorList>
            <person name="Hanschen E.R."/>
            <person name="Marriage T.N."/>
            <person name="Ferris P.J."/>
            <person name="Hamaji T."/>
            <person name="Toyoda A."/>
            <person name="Fujiyama A."/>
            <person name="Neme R."/>
            <person name="Noguchi H."/>
            <person name="Minakuchi Y."/>
            <person name="Suzuki M."/>
            <person name="Kawai-Toyooka H."/>
            <person name="Smith D.R."/>
            <person name="Sparks H."/>
            <person name="Anderson J."/>
            <person name="Bakaric R."/>
            <person name="Luria V."/>
            <person name="Karger A."/>
            <person name="Kirschner M.W."/>
            <person name="Durand P.M."/>
            <person name="Michod R.E."/>
            <person name="Nozaki H."/>
            <person name="Olson B.J."/>
        </authorList>
    </citation>
    <scope>NUCLEOTIDE SEQUENCE [LARGE SCALE GENOMIC DNA]</scope>
    <source>
        <strain evidence="3">NIES-2863</strain>
    </source>
</reference>
<sequence>MSPCGRRCPAKGRNALSPVVFSIVNLFRETICVWALRHEFLIVRGAGEYTGMEFLVEPALKQHFTIPHPAPDYDFALSRVPDVFVGGSCRIAPLVQLLCALMADSFEGQGLALPPWRREAAMLSKWLPQPNRMRDTPVPTPTGLTCTLPSPSECDATPRAAASAGFAGSTIAAVMAAAAAALGRAAQPLPPPPSDGVAMEFSRTESSTSNVSGSDCGDMTSLGCSPLPELLRPSSPSDALVERAGAGGGSASSFWAVHGFSPSSALPGGASPPGACGSASASTAVGIGGISGKSPAPGGLLAARLQQQHRDTHAVVSSGAMCGDTAVPAASGEREQPLIRMRAPVLPGEMAIRVVKMIGFALPPPKDGPMSAASASAAAEPARVGGLGPWRRGPPGEGGRAVGRAA</sequence>
<evidence type="ECO:0000313" key="2">
    <source>
        <dbReference type="EMBL" id="KXZ50380.1"/>
    </source>
</evidence>
<dbReference type="Pfam" id="PF04720">
    <property type="entry name" value="PDDEXK_6"/>
    <property type="match status" value="1"/>
</dbReference>
<name>A0A150GM31_GONPE</name>
<dbReference type="AlphaFoldDB" id="A0A150GM31"/>
<accession>A0A150GM31</accession>
<protein>
    <submittedName>
        <fullName evidence="2">Uncharacterized protein</fullName>
    </submittedName>
</protein>
<feature type="region of interest" description="Disordered" evidence="1">
    <location>
        <begin position="366"/>
        <end position="406"/>
    </location>
</feature>
<feature type="region of interest" description="Disordered" evidence="1">
    <location>
        <begin position="188"/>
        <end position="218"/>
    </location>
</feature>